<evidence type="ECO:0000313" key="1">
    <source>
        <dbReference type="EMBL" id="CAH0723114.1"/>
    </source>
</evidence>
<sequence>MIHLVEKKCSKTKTLENFEEPLKLSICRPWKELQLNLEKKNMYRIRGPVDFNENLQFANENLSHKPDKNVILHM</sequence>
<dbReference type="AlphaFoldDB" id="A0A8J9Y8M1"/>
<accession>A0A8J9Y8M1</accession>
<name>A0A8J9Y8M1_9NEOP</name>
<protein>
    <submittedName>
        <fullName evidence="1">Uncharacterized protein</fullName>
    </submittedName>
</protein>
<proteinExistence type="predicted"/>
<feature type="non-terminal residue" evidence="1">
    <location>
        <position position="74"/>
    </location>
</feature>
<evidence type="ECO:0000313" key="2">
    <source>
        <dbReference type="Proteomes" id="UP000838878"/>
    </source>
</evidence>
<keyword evidence="2" id="KW-1185">Reference proteome</keyword>
<reference evidence="1" key="1">
    <citation type="submission" date="2021-12" db="EMBL/GenBank/DDBJ databases">
        <authorList>
            <person name="Martin H S."/>
        </authorList>
    </citation>
    <scope>NUCLEOTIDE SEQUENCE</scope>
</reference>
<organism evidence="1 2">
    <name type="scientific">Brenthis ino</name>
    <name type="common">lesser marbled fritillary</name>
    <dbReference type="NCBI Taxonomy" id="405034"/>
    <lineage>
        <taxon>Eukaryota</taxon>
        <taxon>Metazoa</taxon>
        <taxon>Ecdysozoa</taxon>
        <taxon>Arthropoda</taxon>
        <taxon>Hexapoda</taxon>
        <taxon>Insecta</taxon>
        <taxon>Pterygota</taxon>
        <taxon>Neoptera</taxon>
        <taxon>Endopterygota</taxon>
        <taxon>Lepidoptera</taxon>
        <taxon>Glossata</taxon>
        <taxon>Ditrysia</taxon>
        <taxon>Papilionoidea</taxon>
        <taxon>Nymphalidae</taxon>
        <taxon>Heliconiinae</taxon>
        <taxon>Argynnini</taxon>
        <taxon>Brenthis</taxon>
    </lineage>
</organism>
<dbReference type="Proteomes" id="UP000838878">
    <property type="component" value="Chromosome 3"/>
</dbReference>
<dbReference type="EMBL" id="OV170223">
    <property type="protein sequence ID" value="CAH0723114.1"/>
    <property type="molecule type" value="Genomic_DNA"/>
</dbReference>
<gene>
    <name evidence="1" type="ORF">BINO364_LOCUS8984</name>
</gene>